<organism evidence="3 4">
    <name type="scientific">Xenorhabdus innexi</name>
    <dbReference type="NCBI Taxonomy" id="290109"/>
    <lineage>
        <taxon>Bacteria</taxon>
        <taxon>Pseudomonadati</taxon>
        <taxon>Pseudomonadota</taxon>
        <taxon>Gammaproteobacteria</taxon>
        <taxon>Enterobacterales</taxon>
        <taxon>Morganellaceae</taxon>
        <taxon>Xenorhabdus</taxon>
    </lineage>
</organism>
<dbReference type="Proteomes" id="UP000196435">
    <property type="component" value="Unassembled WGS sequence"/>
</dbReference>
<keyword evidence="3" id="KW-0560">Oxidoreductase</keyword>
<dbReference type="AlphaFoldDB" id="A0A1N6MV32"/>
<protein>
    <submittedName>
        <fullName evidence="3">Antibiotic biosynthesis monooxygenase</fullName>
    </submittedName>
</protein>
<dbReference type="Proteomes" id="UP000224871">
    <property type="component" value="Unassembled WGS sequence"/>
</dbReference>
<dbReference type="GO" id="GO:0004497">
    <property type="term" value="F:monooxygenase activity"/>
    <property type="evidence" value="ECO:0007669"/>
    <property type="project" value="UniProtKB-KW"/>
</dbReference>
<evidence type="ECO:0000313" key="2">
    <source>
        <dbReference type="EMBL" id="PHM30134.1"/>
    </source>
</evidence>
<evidence type="ECO:0000259" key="1">
    <source>
        <dbReference type="PROSITE" id="PS51725"/>
    </source>
</evidence>
<dbReference type="OrthoDB" id="8083940at2"/>
<proteinExistence type="predicted"/>
<name>A0A1N6MV32_9GAMM</name>
<evidence type="ECO:0000313" key="4">
    <source>
        <dbReference type="Proteomes" id="UP000196435"/>
    </source>
</evidence>
<evidence type="ECO:0000313" key="3">
    <source>
        <dbReference type="EMBL" id="SIP72716.1"/>
    </source>
</evidence>
<accession>A0A1N6MV32</accession>
<gene>
    <name evidence="2" type="ORF">Xinn_03498</name>
    <name evidence="3" type="ORF">XIS1_1640012</name>
</gene>
<dbReference type="InterPro" id="IPR007138">
    <property type="entry name" value="ABM_dom"/>
</dbReference>
<keyword evidence="5" id="KW-1185">Reference proteome</keyword>
<dbReference type="PROSITE" id="PS51725">
    <property type="entry name" value="ABM"/>
    <property type="match status" value="1"/>
</dbReference>
<reference evidence="2 5" key="3">
    <citation type="journal article" date="2017" name="Nat. Microbiol.">
        <title>Natural product diversity associated with the nematode symbionts Photorhabdus and Xenorhabdus.</title>
        <authorList>
            <person name="Tobias N.J."/>
            <person name="Wolff H."/>
            <person name="Djahanschiri B."/>
            <person name="Grundmann F."/>
            <person name="Kronenwerth M."/>
            <person name="Shi Y.M."/>
            <person name="Simonyi S."/>
            <person name="Grun P."/>
            <person name="Shapiro-Ilan D."/>
            <person name="Pidot S.J."/>
            <person name="Stinear T.P."/>
            <person name="Ebersberger I."/>
            <person name="Bode H.B."/>
        </authorList>
    </citation>
    <scope>NUCLEOTIDE SEQUENCE [LARGE SCALE GENOMIC DNA]</scope>
    <source>
        <strain evidence="2 5">DSM 16336</strain>
    </source>
</reference>
<dbReference type="InterPro" id="IPR011008">
    <property type="entry name" value="Dimeric_a/b-barrel"/>
</dbReference>
<dbReference type="EMBL" id="FTLG01000073">
    <property type="protein sequence ID" value="SIP72716.1"/>
    <property type="molecule type" value="Genomic_DNA"/>
</dbReference>
<keyword evidence="3" id="KW-0503">Monooxygenase</keyword>
<dbReference type="Pfam" id="PF03992">
    <property type="entry name" value="ABM"/>
    <property type="match status" value="1"/>
</dbReference>
<dbReference type="RefSeq" id="WP_086955997.1">
    <property type="nucleotide sequence ID" value="NZ_CAWNQC010000267.1"/>
</dbReference>
<sequence length="101" mass="10975">MPESEVTFINIIEVDPKNQAEIIKLLQEGTESVISKRPGFISVTLLASGDGSRVVNIAKWKSIADIQATQTDPESAEFAKRTLVLAKANPGIYQIVGQYSV</sequence>
<feature type="domain" description="ABM" evidence="1">
    <location>
        <begin position="6"/>
        <end position="96"/>
    </location>
</feature>
<reference evidence="3" key="1">
    <citation type="submission" date="2016-12" db="EMBL/GenBank/DDBJ databases">
        <authorList>
            <person name="Song W.-J."/>
            <person name="Kurnit D.M."/>
        </authorList>
    </citation>
    <scope>NUCLEOTIDE SEQUENCE [LARGE SCALE GENOMIC DNA]</scope>
    <source>
        <strain evidence="3">HGB1681</strain>
    </source>
</reference>
<reference evidence="4" key="2">
    <citation type="submission" date="2016-12" db="EMBL/GenBank/DDBJ databases">
        <authorList>
            <person name="Gaudriault S."/>
        </authorList>
    </citation>
    <scope>NUCLEOTIDE SEQUENCE [LARGE SCALE GENOMIC DNA]</scope>
    <source>
        <strain evidence="4">HGB1681 (deposited as PTA-6826 in the American Type Culture Collection)</strain>
    </source>
</reference>
<dbReference type="Gene3D" id="3.30.70.100">
    <property type="match status" value="1"/>
</dbReference>
<dbReference type="EMBL" id="NIBU01000067">
    <property type="protein sequence ID" value="PHM30134.1"/>
    <property type="molecule type" value="Genomic_DNA"/>
</dbReference>
<evidence type="ECO:0000313" key="5">
    <source>
        <dbReference type="Proteomes" id="UP000224871"/>
    </source>
</evidence>
<dbReference type="SUPFAM" id="SSF54909">
    <property type="entry name" value="Dimeric alpha+beta barrel"/>
    <property type="match status" value="1"/>
</dbReference>